<feature type="non-terminal residue" evidence="2">
    <location>
        <position position="30"/>
    </location>
</feature>
<name>A0A6J4RF46_9ACTN</name>
<feature type="non-terminal residue" evidence="2">
    <location>
        <position position="1"/>
    </location>
</feature>
<feature type="compositionally biased region" description="Basic residues" evidence="1">
    <location>
        <begin position="1"/>
        <end position="10"/>
    </location>
</feature>
<feature type="region of interest" description="Disordered" evidence="1">
    <location>
        <begin position="1"/>
        <end position="30"/>
    </location>
</feature>
<reference evidence="2" key="1">
    <citation type="submission" date="2020-02" db="EMBL/GenBank/DDBJ databases">
        <authorList>
            <person name="Meier V. D."/>
        </authorList>
    </citation>
    <scope>NUCLEOTIDE SEQUENCE</scope>
    <source>
        <strain evidence="2">AVDCRST_MAG05</strain>
    </source>
</reference>
<proteinExistence type="predicted"/>
<dbReference type="AlphaFoldDB" id="A0A6J4RF46"/>
<evidence type="ECO:0000313" key="2">
    <source>
        <dbReference type="EMBL" id="CAA9469409.1"/>
    </source>
</evidence>
<sequence>GVGRHHHRRGASPARRGLADRRGQPIRARV</sequence>
<evidence type="ECO:0000256" key="1">
    <source>
        <dbReference type="SAM" id="MobiDB-lite"/>
    </source>
</evidence>
<gene>
    <name evidence="2" type="ORF">AVDCRST_MAG05-415</name>
</gene>
<accession>A0A6J4RF46</accession>
<dbReference type="EMBL" id="CADCVM010000051">
    <property type="protein sequence ID" value="CAA9469409.1"/>
    <property type="molecule type" value="Genomic_DNA"/>
</dbReference>
<protein>
    <submittedName>
        <fullName evidence="2">Uncharacterized protein</fullName>
    </submittedName>
</protein>
<organism evidence="2">
    <name type="scientific">uncultured Rubrobacteraceae bacterium</name>
    <dbReference type="NCBI Taxonomy" id="349277"/>
    <lineage>
        <taxon>Bacteria</taxon>
        <taxon>Bacillati</taxon>
        <taxon>Actinomycetota</taxon>
        <taxon>Rubrobacteria</taxon>
        <taxon>Rubrobacterales</taxon>
        <taxon>Rubrobacteraceae</taxon>
        <taxon>environmental samples</taxon>
    </lineage>
</organism>